<keyword evidence="3" id="KW-1185">Reference proteome</keyword>
<dbReference type="RefSeq" id="WP_220230155.1">
    <property type="nucleotide sequence ID" value="NZ_JAICBX010000004.1"/>
</dbReference>
<dbReference type="Gene3D" id="2.120.10.30">
    <property type="entry name" value="TolB, C-terminal domain"/>
    <property type="match status" value="1"/>
</dbReference>
<reference evidence="2" key="1">
    <citation type="submission" date="2021-08" db="EMBL/GenBank/DDBJ databases">
        <title>Hoeflea bacterium WL0058 sp. nov., isolated from the sediment.</title>
        <authorList>
            <person name="Wang L."/>
            <person name="Zhang D."/>
        </authorList>
    </citation>
    <scope>NUCLEOTIDE SEQUENCE</scope>
    <source>
        <strain evidence="2">WL0058</strain>
    </source>
</reference>
<dbReference type="PANTHER" id="PTHR47064">
    <property type="entry name" value="PUTATIVE (AFU_ORTHOLOGUE AFUA_1G08990)-RELATED"/>
    <property type="match status" value="1"/>
</dbReference>
<dbReference type="EMBL" id="JAICBX010000004">
    <property type="protein sequence ID" value="MBW8639423.1"/>
    <property type="molecule type" value="Genomic_DNA"/>
</dbReference>
<name>A0AAE2ZML9_9HYPH</name>
<comment type="caution">
    <text evidence="2">The sequence shown here is derived from an EMBL/GenBank/DDBJ whole genome shotgun (WGS) entry which is preliminary data.</text>
</comment>
<feature type="domain" description="SMP-30/Gluconolactonase/LRE-like region" evidence="1">
    <location>
        <begin position="52"/>
        <end position="302"/>
    </location>
</feature>
<evidence type="ECO:0000313" key="2">
    <source>
        <dbReference type="EMBL" id="MBW8639423.1"/>
    </source>
</evidence>
<dbReference type="SUPFAM" id="SSF63829">
    <property type="entry name" value="Calcium-dependent phosphotriesterase"/>
    <property type="match status" value="1"/>
</dbReference>
<dbReference type="InterPro" id="IPR052988">
    <property type="entry name" value="Oryzine_lactonohydrolase"/>
</dbReference>
<dbReference type="InterPro" id="IPR013658">
    <property type="entry name" value="SGL"/>
</dbReference>
<dbReference type="Pfam" id="PF08450">
    <property type="entry name" value="SGL"/>
    <property type="match status" value="1"/>
</dbReference>
<dbReference type="AlphaFoldDB" id="A0AAE2ZML9"/>
<evidence type="ECO:0000259" key="1">
    <source>
        <dbReference type="Pfam" id="PF08450"/>
    </source>
</evidence>
<organism evidence="2 3">
    <name type="scientific">Flavimaribacter sediminis</name>
    <dbReference type="NCBI Taxonomy" id="2865987"/>
    <lineage>
        <taxon>Bacteria</taxon>
        <taxon>Pseudomonadati</taxon>
        <taxon>Pseudomonadota</taxon>
        <taxon>Alphaproteobacteria</taxon>
        <taxon>Hyphomicrobiales</taxon>
        <taxon>Rhizobiaceae</taxon>
        <taxon>Flavimaribacter</taxon>
    </lineage>
</organism>
<dbReference type="InterPro" id="IPR011042">
    <property type="entry name" value="6-blade_b-propeller_TolB-like"/>
</dbReference>
<proteinExistence type="predicted"/>
<dbReference type="Proteomes" id="UP001196509">
    <property type="component" value="Unassembled WGS sequence"/>
</dbReference>
<protein>
    <submittedName>
        <fullName evidence="2">SMP-30/gluconolactonase/LRE family protein</fullName>
    </submittedName>
</protein>
<dbReference type="PANTHER" id="PTHR47064:SF2">
    <property type="entry name" value="SMP-30_GLUCONOLACTONASE_LRE-LIKE REGION DOMAIN-CONTAINING PROTEIN-RELATED"/>
    <property type="match status" value="1"/>
</dbReference>
<evidence type="ECO:0000313" key="3">
    <source>
        <dbReference type="Proteomes" id="UP001196509"/>
    </source>
</evidence>
<gene>
    <name evidence="2" type="ORF">K1W69_19670</name>
</gene>
<accession>A0AAE2ZML9</accession>
<sequence length="328" mass="36076">MTPLFQRRGSQYRSWRLVIAVIFASTLFATETVIAGETDQTHEIFVETDAHEGPVIVPHQNRLYFTSKPDFGASDTFISIRFVDLETGEVETFVERSNMANGMWLTRDGEALLVAEQGTRETPAAITRISLADGGRTVLVDDFEGKPLNSPNKAIEAKNGWIYFSDPDYGYNQGFKHDPVVPMAVYAHDPTNGRTVRLTTESARPHGLALLPDENILYIGDTDAIDGRHPYDADSTHHILAAPLLAPDRIGEIRTLLSVPVGIPDGFITRTSDGHLFVAAGDGLRQYTPEGEFVALFPIPGGAFNVTAYGDAYFSTADTAIWRTEIDE</sequence>